<keyword evidence="2" id="KW-1185">Reference proteome</keyword>
<protein>
    <submittedName>
        <fullName evidence="1">Uncharacterized protein</fullName>
    </submittedName>
</protein>
<evidence type="ECO:0000313" key="1">
    <source>
        <dbReference type="EMBL" id="KAF2632638.1"/>
    </source>
</evidence>
<accession>A0ACB6SF95</accession>
<comment type="caution">
    <text evidence="1">The sequence shown here is derived from an EMBL/GenBank/DDBJ whole genome shotgun (WGS) entry which is preliminary data.</text>
</comment>
<evidence type="ECO:0000313" key="2">
    <source>
        <dbReference type="Proteomes" id="UP000799754"/>
    </source>
</evidence>
<proteinExistence type="predicted"/>
<organism evidence="1 2">
    <name type="scientific">Macroventuria anomochaeta</name>
    <dbReference type="NCBI Taxonomy" id="301207"/>
    <lineage>
        <taxon>Eukaryota</taxon>
        <taxon>Fungi</taxon>
        <taxon>Dikarya</taxon>
        <taxon>Ascomycota</taxon>
        <taxon>Pezizomycotina</taxon>
        <taxon>Dothideomycetes</taxon>
        <taxon>Pleosporomycetidae</taxon>
        <taxon>Pleosporales</taxon>
        <taxon>Pleosporineae</taxon>
        <taxon>Didymellaceae</taxon>
        <taxon>Macroventuria</taxon>
    </lineage>
</organism>
<sequence length="139" mass="14971">MIRKLRELHFDALWAQAETNIGGLCGERVNTITVTGLIHSKTTSQPPSDHPINTPPELPRTPQQQSIMPSSYASYYQEKGSYAPRPSTSSTSASSNYAQSAHSSRSYGSKPATVVIHNGGGPKYDPNNSGSAQNSGYYP</sequence>
<reference evidence="1" key="1">
    <citation type="journal article" date="2020" name="Stud. Mycol.">
        <title>101 Dothideomycetes genomes: a test case for predicting lifestyles and emergence of pathogens.</title>
        <authorList>
            <person name="Haridas S."/>
            <person name="Albert R."/>
            <person name="Binder M."/>
            <person name="Bloem J."/>
            <person name="Labutti K."/>
            <person name="Salamov A."/>
            <person name="Andreopoulos B."/>
            <person name="Baker S."/>
            <person name="Barry K."/>
            <person name="Bills G."/>
            <person name="Bluhm B."/>
            <person name="Cannon C."/>
            <person name="Castanera R."/>
            <person name="Culley D."/>
            <person name="Daum C."/>
            <person name="Ezra D."/>
            <person name="Gonzalez J."/>
            <person name="Henrissat B."/>
            <person name="Kuo A."/>
            <person name="Liang C."/>
            <person name="Lipzen A."/>
            <person name="Lutzoni F."/>
            <person name="Magnuson J."/>
            <person name="Mondo S."/>
            <person name="Nolan M."/>
            <person name="Ohm R."/>
            <person name="Pangilinan J."/>
            <person name="Park H.-J."/>
            <person name="Ramirez L."/>
            <person name="Alfaro M."/>
            <person name="Sun H."/>
            <person name="Tritt A."/>
            <person name="Yoshinaga Y."/>
            <person name="Zwiers L.-H."/>
            <person name="Turgeon B."/>
            <person name="Goodwin S."/>
            <person name="Spatafora J."/>
            <person name="Crous P."/>
            <person name="Grigoriev I."/>
        </authorList>
    </citation>
    <scope>NUCLEOTIDE SEQUENCE</scope>
    <source>
        <strain evidence="1">CBS 525.71</strain>
    </source>
</reference>
<name>A0ACB6SF95_9PLEO</name>
<dbReference type="EMBL" id="MU006702">
    <property type="protein sequence ID" value="KAF2632638.1"/>
    <property type="molecule type" value="Genomic_DNA"/>
</dbReference>
<dbReference type="Proteomes" id="UP000799754">
    <property type="component" value="Unassembled WGS sequence"/>
</dbReference>
<gene>
    <name evidence="1" type="ORF">BU25DRAFT_487094</name>
</gene>